<dbReference type="EMBL" id="HBUF01180522">
    <property type="protein sequence ID" value="CAG6655198.1"/>
    <property type="molecule type" value="Transcribed_RNA"/>
</dbReference>
<dbReference type="EMBL" id="HBUF01156049">
    <property type="protein sequence ID" value="CAG6649158.1"/>
    <property type="molecule type" value="Transcribed_RNA"/>
</dbReference>
<reference evidence="13" key="1">
    <citation type="submission" date="2021-05" db="EMBL/GenBank/DDBJ databases">
        <authorList>
            <person name="Alioto T."/>
            <person name="Alioto T."/>
            <person name="Gomez Garrido J."/>
        </authorList>
    </citation>
    <scope>NUCLEOTIDE SEQUENCE</scope>
</reference>
<dbReference type="FunFam" id="3.30.160.60:FF:000065">
    <property type="entry name" value="B-cell CLL/lymphoma 6, member B"/>
    <property type="match status" value="1"/>
</dbReference>
<dbReference type="InterPro" id="IPR013087">
    <property type="entry name" value="Znf_C2H2_type"/>
</dbReference>
<dbReference type="FunFam" id="3.30.160.60:FF:000325">
    <property type="entry name" value="ZFP90 zinc finger protein"/>
    <property type="match status" value="1"/>
</dbReference>
<keyword evidence="5" id="KW-0862">Zinc</keyword>
<dbReference type="GO" id="GO:0005634">
    <property type="term" value="C:nucleus"/>
    <property type="evidence" value="ECO:0007669"/>
    <property type="project" value="UniProtKB-SubCell"/>
</dbReference>
<dbReference type="SUPFAM" id="SSF57667">
    <property type="entry name" value="beta-beta-alpha zinc fingers"/>
    <property type="match status" value="5"/>
</dbReference>
<evidence type="ECO:0000256" key="8">
    <source>
        <dbReference type="ARBA" id="ARBA00023163"/>
    </source>
</evidence>
<dbReference type="EMBL" id="HBUF01347374">
    <property type="protein sequence ID" value="CAG6710748.1"/>
    <property type="molecule type" value="Transcribed_RNA"/>
</dbReference>
<dbReference type="EMBL" id="HBUF01597406">
    <property type="protein sequence ID" value="CAG6775136.1"/>
    <property type="molecule type" value="Transcribed_RNA"/>
</dbReference>
<evidence type="ECO:0000256" key="1">
    <source>
        <dbReference type="ARBA" id="ARBA00004123"/>
    </source>
</evidence>
<proteinExistence type="predicted"/>
<dbReference type="PANTHER" id="PTHR24404">
    <property type="entry name" value="ZINC FINGER PROTEIN"/>
    <property type="match status" value="1"/>
</dbReference>
<dbReference type="PROSITE" id="PS00028">
    <property type="entry name" value="ZINC_FINGER_C2H2_1"/>
    <property type="match status" value="9"/>
</dbReference>
<dbReference type="EMBL" id="HBUF01347373">
    <property type="protein sequence ID" value="CAG6710747.1"/>
    <property type="molecule type" value="Transcribed_RNA"/>
</dbReference>
<dbReference type="PANTHER" id="PTHR24404:SF114">
    <property type="entry name" value="KLUMPFUSS, ISOFORM B-RELATED"/>
    <property type="match status" value="1"/>
</dbReference>
<dbReference type="EMBL" id="HBUF01180521">
    <property type="protein sequence ID" value="CAG6655197.1"/>
    <property type="molecule type" value="Transcribed_RNA"/>
</dbReference>
<sequence length="542" mass="62933">MEISKREEIEHGISSDECTIEINNDTDVKKEEMDSKDDLSTNNESTENNFAIKEEVKEELQQPNVIVVRIKKKKGAPRKADPHKLYTPELFLSMFGFSIFDCQDSEWRQVLRKRQGVLHFRSNGTRVQQPSDVDVKPLRLGLHNQRTFKKKAHPRTTKSKHVNVNFHPSKQSKRSFECLICNGLISDIDSYFKTAPNAVRKHIRTVHYKLRPFACDHCPFKFRCIAVLKKHNDAVHLKLKPYKCKTCNKAFATTTSLNVHNTSHEEKGRYECKICGKRVRHSNTFKDHMNMHTGEIKYNCNICEKTFLYKKSFKDHLLLHSSQYSSQCSICNAYFKSDTARKKHERAHLTLFQCSMCDKILSTQRSLKLHIENMHINADTGERPFKCNHCNATFRLKNNLDLHINQLHTNTLICNQCQATFPNKARLIGHINKEHAEIRPKPFKCNICGKCYYKPSHAKRHMKTHDKIVPSSFHCSECGKQYKLKILMQKHKKKCTATCKSCGKILASKQTMQKHLEKCQINKNANDSKSLRKGSKNCKRTK</sequence>
<keyword evidence="8" id="KW-0804">Transcription</keyword>
<evidence type="ECO:0000256" key="11">
    <source>
        <dbReference type="SAM" id="MobiDB-lite"/>
    </source>
</evidence>
<name>A0A8D8RVH4_9HEMI</name>
<evidence type="ECO:0000256" key="6">
    <source>
        <dbReference type="ARBA" id="ARBA00023015"/>
    </source>
</evidence>
<dbReference type="EMBL" id="HBUF01156050">
    <property type="protein sequence ID" value="CAG6649159.1"/>
    <property type="molecule type" value="Transcribed_RNA"/>
</dbReference>
<feature type="domain" description="C2H2-type" evidence="12">
    <location>
        <begin position="242"/>
        <end position="269"/>
    </location>
</feature>
<keyword evidence="4 10" id="KW-0863">Zinc-finger</keyword>
<evidence type="ECO:0000256" key="3">
    <source>
        <dbReference type="ARBA" id="ARBA00022737"/>
    </source>
</evidence>
<dbReference type="EMBL" id="HBUF01347372">
    <property type="protein sequence ID" value="CAG6710746.1"/>
    <property type="molecule type" value="Transcribed_RNA"/>
</dbReference>
<dbReference type="EMBL" id="HBUF01180523">
    <property type="protein sequence ID" value="CAG6655199.1"/>
    <property type="molecule type" value="Transcribed_RNA"/>
</dbReference>
<dbReference type="Gene3D" id="3.30.160.60">
    <property type="entry name" value="Classic Zinc Finger"/>
    <property type="match status" value="7"/>
</dbReference>
<dbReference type="EMBL" id="HBUF01180524">
    <property type="protein sequence ID" value="CAG6655200.1"/>
    <property type="molecule type" value="Transcribed_RNA"/>
</dbReference>
<evidence type="ECO:0000256" key="9">
    <source>
        <dbReference type="ARBA" id="ARBA00023242"/>
    </source>
</evidence>
<dbReference type="EMBL" id="HBUF01597407">
    <property type="protein sequence ID" value="CAG6775137.1"/>
    <property type="molecule type" value="Transcribed_RNA"/>
</dbReference>
<keyword evidence="2" id="KW-0479">Metal-binding</keyword>
<evidence type="ECO:0000256" key="2">
    <source>
        <dbReference type="ARBA" id="ARBA00022723"/>
    </source>
</evidence>
<evidence type="ECO:0000313" key="13">
    <source>
        <dbReference type="EMBL" id="CAG6655197.1"/>
    </source>
</evidence>
<dbReference type="GO" id="GO:0003700">
    <property type="term" value="F:DNA-binding transcription factor activity"/>
    <property type="evidence" value="ECO:0007669"/>
    <property type="project" value="TreeGrafter"/>
</dbReference>
<feature type="compositionally biased region" description="Polar residues" evidence="11">
    <location>
        <begin position="40"/>
        <end position="49"/>
    </location>
</feature>
<accession>A0A8D8RVH4</accession>
<feature type="domain" description="C2H2-type" evidence="12">
    <location>
        <begin position="385"/>
        <end position="410"/>
    </location>
</feature>
<dbReference type="Pfam" id="PF00096">
    <property type="entry name" value="zf-C2H2"/>
    <property type="match status" value="4"/>
</dbReference>
<feature type="domain" description="C2H2-type" evidence="12">
    <location>
        <begin position="213"/>
        <end position="241"/>
    </location>
</feature>
<dbReference type="GO" id="GO:0008270">
    <property type="term" value="F:zinc ion binding"/>
    <property type="evidence" value="ECO:0007669"/>
    <property type="project" value="UniProtKB-KW"/>
</dbReference>
<dbReference type="Pfam" id="PF12874">
    <property type="entry name" value="zf-met"/>
    <property type="match status" value="1"/>
</dbReference>
<dbReference type="SMART" id="SM00355">
    <property type="entry name" value="ZnF_C2H2"/>
    <property type="match status" value="12"/>
</dbReference>
<feature type="domain" description="C2H2-type" evidence="12">
    <location>
        <begin position="443"/>
        <end position="470"/>
    </location>
</feature>
<dbReference type="GO" id="GO:0000978">
    <property type="term" value="F:RNA polymerase II cis-regulatory region sequence-specific DNA binding"/>
    <property type="evidence" value="ECO:0007669"/>
    <property type="project" value="TreeGrafter"/>
</dbReference>
<keyword evidence="6" id="KW-0805">Transcription regulation</keyword>
<feature type="compositionally biased region" description="Basic and acidic residues" evidence="11">
    <location>
        <begin position="26"/>
        <end position="39"/>
    </location>
</feature>
<keyword evidence="3" id="KW-0677">Repeat</keyword>
<dbReference type="EMBL" id="HBUF01156048">
    <property type="protein sequence ID" value="CAG6649157.1"/>
    <property type="molecule type" value="Transcribed_RNA"/>
</dbReference>
<dbReference type="AlphaFoldDB" id="A0A8D8RVH4"/>
<feature type="domain" description="C2H2-type" evidence="12">
    <location>
        <begin position="412"/>
        <end position="440"/>
    </location>
</feature>
<feature type="compositionally biased region" description="Basic and acidic residues" evidence="11">
    <location>
        <begin position="1"/>
        <end position="14"/>
    </location>
</feature>
<dbReference type="InterPro" id="IPR036236">
    <property type="entry name" value="Znf_C2H2_sf"/>
</dbReference>
<feature type="region of interest" description="Disordered" evidence="11">
    <location>
        <begin position="1"/>
        <end position="49"/>
    </location>
</feature>
<evidence type="ECO:0000256" key="4">
    <source>
        <dbReference type="ARBA" id="ARBA00022771"/>
    </source>
</evidence>
<feature type="domain" description="C2H2-type" evidence="12">
    <location>
        <begin position="352"/>
        <end position="384"/>
    </location>
</feature>
<evidence type="ECO:0000256" key="7">
    <source>
        <dbReference type="ARBA" id="ARBA00023125"/>
    </source>
</evidence>
<dbReference type="EMBL" id="HBUF01597404">
    <property type="protein sequence ID" value="CAG6775134.1"/>
    <property type="molecule type" value="Transcribed_RNA"/>
</dbReference>
<dbReference type="PROSITE" id="PS50157">
    <property type="entry name" value="ZINC_FINGER_C2H2_2"/>
    <property type="match status" value="8"/>
</dbReference>
<evidence type="ECO:0000256" key="5">
    <source>
        <dbReference type="ARBA" id="ARBA00022833"/>
    </source>
</evidence>
<dbReference type="EMBL" id="HBUF01597405">
    <property type="protein sequence ID" value="CAG6775135.1"/>
    <property type="molecule type" value="Transcribed_RNA"/>
</dbReference>
<organism evidence="13">
    <name type="scientific">Cacopsylla melanoneura</name>
    <dbReference type="NCBI Taxonomy" id="428564"/>
    <lineage>
        <taxon>Eukaryota</taxon>
        <taxon>Metazoa</taxon>
        <taxon>Ecdysozoa</taxon>
        <taxon>Arthropoda</taxon>
        <taxon>Hexapoda</taxon>
        <taxon>Insecta</taxon>
        <taxon>Pterygota</taxon>
        <taxon>Neoptera</taxon>
        <taxon>Paraneoptera</taxon>
        <taxon>Hemiptera</taxon>
        <taxon>Sternorrhyncha</taxon>
        <taxon>Psylloidea</taxon>
        <taxon>Psyllidae</taxon>
        <taxon>Psyllinae</taxon>
        <taxon>Cacopsylla</taxon>
    </lineage>
</organism>
<feature type="domain" description="C2H2-type" evidence="12">
    <location>
        <begin position="270"/>
        <end position="297"/>
    </location>
</feature>
<evidence type="ECO:0000259" key="12">
    <source>
        <dbReference type="PROSITE" id="PS50157"/>
    </source>
</evidence>
<keyword evidence="7" id="KW-0238">DNA-binding</keyword>
<comment type="subcellular location">
    <subcellularLocation>
        <location evidence="1">Nucleus</location>
    </subcellularLocation>
</comment>
<dbReference type="Pfam" id="PF13912">
    <property type="entry name" value="zf-C2H2_6"/>
    <property type="match status" value="1"/>
</dbReference>
<keyword evidence="9" id="KW-0539">Nucleus</keyword>
<dbReference type="GO" id="GO:0006357">
    <property type="term" value="P:regulation of transcription by RNA polymerase II"/>
    <property type="evidence" value="ECO:0007669"/>
    <property type="project" value="TreeGrafter"/>
</dbReference>
<dbReference type="InterPro" id="IPR050589">
    <property type="entry name" value="Ikaros_C2H2-ZF"/>
</dbReference>
<protein>
    <submittedName>
        <fullName evidence="13">Zinc finger protein 658</fullName>
    </submittedName>
</protein>
<evidence type="ECO:0000256" key="10">
    <source>
        <dbReference type="PROSITE-ProRule" id="PRU00042"/>
    </source>
</evidence>
<feature type="domain" description="C2H2-type" evidence="12">
    <location>
        <begin position="298"/>
        <end position="325"/>
    </location>
</feature>
<dbReference type="EMBL" id="HBUF01347371">
    <property type="protein sequence ID" value="CAG6710745.1"/>
    <property type="molecule type" value="Transcribed_RNA"/>
</dbReference>
<dbReference type="FunFam" id="3.30.160.60:FF:000446">
    <property type="entry name" value="Zinc finger protein"/>
    <property type="match status" value="1"/>
</dbReference>